<dbReference type="STRING" id="662367.SAMN05216167_103384"/>
<proteinExistence type="predicted"/>
<name>A0A1I1PPU9_9BACT</name>
<gene>
    <name evidence="1" type="ORF">SAMN05216167_103384</name>
</gene>
<organism evidence="1 2">
    <name type="scientific">Spirosoma endophyticum</name>
    <dbReference type="NCBI Taxonomy" id="662367"/>
    <lineage>
        <taxon>Bacteria</taxon>
        <taxon>Pseudomonadati</taxon>
        <taxon>Bacteroidota</taxon>
        <taxon>Cytophagia</taxon>
        <taxon>Cytophagales</taxon>
        <taxon>Cytophagaceae</taxon>
        <taxon>Spirosoma</taxon>
    </lineage>
</organism>
<keyword evidence="2" id="KW-1185">Reference proteome</keyword>
<protein>
    <submittedName>
        <fullName evidence="1">Uncharacterized protein</fullName>
    </submittedName>
</protein>
<evidence type="ECO:0000313" key="2">
    <source>
        <dbReference type="Proteomes" id="UP000198598"/>
    </source>
</evidence>
<dbReference type="AlphaFoldDB" id="A0A1I1PPU9"/>
<reference evidence="1 2" key="1">
    <citation type="submission" date="2016-10" db="EMBL/GenBank/DDBJ databases">
        <authorList>
            <person name="de Groot N.N."/>
        </authorList>
    </citation>
    <scope>NUCLEOTIDE SEQUENCE [LARGE SCALE GENOMIC DNA]</scope>
    <source>
        <strain evidence="1 2">DSM 26130</strain>
    </source>
</reference>
<evidence type="ECO:0000313" key="1">
    <source>
        <dbReference type="EMBL" id="SFD11889.1"/>
    </source>
</evidence>
<dbReference type="EMBL" id="FOLQ01000003">
    <property type="protein sequence ID" value="SFD11889.1"/>
    <property type="molecule type" value="Genomic_DNA"/>
</dbReference>
<dbReference type="Proteomes" id="UP000198598">
    <property type="component" value="Unassembled WGS sequence"/>
</dbReference>
<dbReference type="OrthoDB" id="947646at2"/>
<dbReference type="RefSeq" id="WP_093825873.1">
    <property type="nucleotide sequence ID" value="NZ_FOLQ01000003.1"/>
</dbReference>
<sequence length="202" mass="22767">MKLKTIVDQLQHETKVIQGEATKDMSYASHATFQDELVAEEAFARSLNKLLNVNGWSALSSISADFALYDPVGKAKPDGPVDVDDFIQIILPGPTPENWVRVTYKSMDKKRAEFTVQPCPNPLANKPDQIEHFFNQQARSTFRVELVGCTLSAFEVGQQEAINNQQPQAGERALINTLIAETGWLFYQKIQWKLLTDYLVHV</sequence>
<accession>A0A1I1PPU9</accession>